<accession>A0A1G9EQW3</accession>
<dbReference type="GO" id="GO:0006146">
    <property type="term" value="P:adenine catabolic process"/>
    <property type="evidence" value="ECO:0007669"/>
    <property type="project" value="UniProtKB-UniRule"/>
</dbReference>
<organism evidence="7 8">
    <name type="scientific">Franzmannia pantelleriensis</name>
    <dbReference type="NCBI Taxonomy" id="48727"/>
    <lineage>
        <taxon>Bacteria</taxon>
        <taxon>Pseudomonadati</taxon>
        <taxon>Pseudomonadota</taxon>
        <taxon>Gammaproteobacteria</taxon>
        <taxon>Oceanospirillales</taxon>
        <taxon>Halomonadaceae</taxon>
        <taxon>Franzmannia</taxon>
    </lineage>
</organism>
<dbReference type="Proteomes" id="UP000199107">
    <property type="component" value="Unassembled WGS sequence"/>
</dbReference>
<feature type="binding site" evidence="5">
    <location>
        <position position="14"/>
    </location>
    <ligand>
        <name>Zn(2+)</name>
        <dbReference type="ChEBI" id="CHEBI:29105"/>
        <note>catalytic</note>
    </ligand>
</feature>
<feature type="site" description="Important for catalytic activity" evidence="5">
    <location>
        <position position="218"/>
    </location>
</feature>
<comment type="cofactor">
    <cofactor evidence="5">
        <name>Zn(2+)</name>
        <dbReference type="ChEBI" id="CHEBI:29105"/>
    </cofactor>
    <text evidence="5">Binds 1 zinc ion per subunit.</text>
</comment>
<feature type="binding site" evidence="5">
    <location>
        <position position="275"/>
    </location>
    <ligand>
        <name>Zn(2+)</name>
        <dbReference type="ChEBI" id="CHEBI:29105"/>
        <note>catalytic</note>
    </ligand>
</feature>
<dbReference type="InterPro" id="IPR032466">
    <property type="entry name" value="Metal_Hydrolase"/>
</dbReference>
<dbReference type="InterPro" id="IPR001365">
    <property type="entry name" value="A_deaminase_dom"/>
</dbReference>
<dbReference type="PANTHER" id="PTHR43114:SF6">
    <property type="entry name" value="ADENINE DEAMINASE"/>
    <property type="match status" value="1"/>
</dbReference>
<evidence type="ECO:0000256" key="4">
    <source>
        <dbReference type="ARBA" id="ARBA00023080"/>
    </source>
</evidence>
<evidence type="ECO:0000256" key="2">
    <source>
        <dbReference type="ARBA" id="ARBA00022801"/>
    </source>
</evidence>
<dbReference type="CDD" id="cd01320">
    <property type="entry name" value="ADA"/>
    <property type="match status" value="1"/>
</dbReference>
<dbReference type="GO" id="GO:0008270">
    <property type="term" value="F:zinc ion binding"/>
    <property type="evidence" value="ECO:0007669"/>
    <property type="project" value="UniProtKB-UniRule"/>
</dbReference>
<dbReference type="RefSeq" id="WP_089656645.1">
    <property type="nucleotide sequence ID" value="NZ_FNGH01000001.1"/>
</dbReference>
<feature type="domain" description="Adenosine deaminase" evidence="6">
    <location>
        <begin position="9"/>
        <end position="329"/>
    </location>
</feature>
<dbReference type="InterPro" id="IPR028892">
    <property type="entry name" value="ADE"/>
</dbReference>
<gene>
    <name evidence="7" type="ORF">SAMN05192555_101195</name>
</gene>
<keyword evidence="3 5" id="KW-0862">Zinc</keyword>
<feature type="binding site" evidence="5">
    <location>
        <position position="194"/>
    </location>
    <ligand>
        <name>Zn(2+)</name>
        <dbReference type="ChEBI" id="CHEBI:29105"/>
        <note>catalytic</note>
    </ligand>
</feature>
<protein>
    <recommendedName>
        <fullName evidence="5">Adenine deaminase</fullName>
        <shortName evidence="5">ADE</shortName>
        <ecNumber evidence="5">3.5.4.2</ecNumber>
    </recommendedName>
    <alternativeName>
        <fullName evidence="5">Adenine aminohydrolase</fullName>
        <shortName evidence="5">AAH</shortName>
    </alternativeName>
</protein>
<reference evidence="8" key="1">
    <citation type="submission" date="2016-10" db="EMBL/GenBank/DDBJ databases">
        <authorList>
            <person name="Varghese N."/>
            <person name="Submissions S."/>
        </authorList>
    </citation>
    <scope>NUCLEOTIDE SEQUENCE [LARGE SCALE GENOMIC DNA]</scope>
    <source>
        <strain evidence="8">AAP</strain>
    </source>
</reference>
<dbReference type="GO" id="GO:0009117">
    <property type="term" value="P:nucleotide metabolic process"/>
    <property type="evidence" value="ECO:0007669"/>
    <property type="project" value="UniProtKB-KW"/>
</dbReference>
<proteinExistence type="inferred from homology"/>
<dbReference type="FunFam" id="3.20.20.140:FF:000039">
    <property type="entry name" value="Adenine deaminase"/>
    <property type="match status" value="1"/>
</dbReference>
<sequence>MQDFITRLPKAELHLHIEGSLEPELMFSLAERNGIALPYASVEEVRAAYQFDDLQSFLDLYYQGMGVLRTSEDFFDLAMDYFRRASAEGVLHVELHFDPQPHLARGIELEAVIEGLARACRLAQRELDLSTALIMAFVRDRPAEDAMQVLERAAPYWEMLDAIGLDSAEHGHPPEKFVEVFERARALGIARVAHAGEEGPPAYIEQALDLLDVCRIDHGVRCLEDSALVERLREEKMPLTVCPLSNVKLKVVERIEDHPLPQLLDAGLLLTINSDDPAYFGGGMRANFLACQRAFGWTETTLLRLARNAIEVAFMDEARRHELLARLDSMA</sequence>
<keyword evidence="1 5" id="KW-0479">Metal-binding</keyword>
<dbReference type="HAMAP" id="MF_01962">
    <property type="entry name" value="Adenine_deaminase"/>
    <property type="match status" value="1"/>
</dbReference>
<feature type="active site" description="Proton donor" evidence="5">
    <location>
        <position position="197"/>
    </location>
</feature>
<dbReference type="Pfam" id="PF00962">
    <property type="entry name" value="A_deaminase"/>
    <property type="match status" value="1"/>
</dbReference>
<name>A0A1G9EQW3_9GAMM</name>
<comment type="function">
    <text evidence="5">Catalyzes the hydrolytic deamination of adenine to hypoxanthine. Plays an important role in the purine salvage pathway and in nitrogen catabolism.</text>
</comment>
<evidence type="ECO:0000256" key="5">
    <source>
        <dbReference type="HAMAP-Rule" id="MF_01962"/>
    </source>
</evidence>
<dbReference type="PANTHER" id="PTHR43114">
    <property type="entry name" value="ADENINE DEAMINASE"/>
    <property type="match status" value="1"/>
</dbReference>
<evidence type="ECO:0000313" key="8">
    <source>
        <dbReference type="Proteomes" id="UP000199107"/>
    </source>
</evidence>
<dbReference type="InterPro" id="IPR006330">
    <property type="entry name" value="Ado/ade_deaminase"/>
</dbReference>
<evidence type="ECO:0000259" key="6">
    <source>
        <dbReference type="Pfam" id="PF00962"/>
    </source>
</evidence>
<comment type="catalytic activity">
    <reaction evidence="5">
        <text>adenine + H2O + H(+) = hypoxanthine + NH4(+)</text>
        <dbReference type="Rhea" id="RHEA:23688"/>
        <dbReference type="ChEBI" id="CHEBI:15377"/>
        <dbReference type="ChEBI" id="CHEBI:15378"/>
        <dbReference type="ChEBI" id="CHEBI:16708"/>
        <dbReference type="ChEBI" id="CHEBI:17368"/>
        <dbReference type="ChEBI" id="CHEBI:28938"/>
        <dbReference type="EC" id="3.5.4.2"/>
    </reaction>
</comment>
<dbReference type="EC" id="3.5.4.2" evidence="5"/>
<evidence type="ECO:0000313" key="7">
    <source>
        <dbReference type="EMBL" id="SDK78468.1"/>
    </source>
</evidence>
<dbReference type="OrthoDB" id="105475at2"/>
<dbReference type="SUPFAM" id="SSF51556">
    <property type="entry name" value="Metallo-dependent hydrolases"/>
    <property type="match status" value="1"/>
</dbReference>
<dbReference type="STRING" id="48727.SAMN05192555_101195"/>
<dbReference type="GO" id="GO:0043103">
    <property type="term" value="P:hypoxanthine salvage"/>
    <property type="evidence" value="ECO:0007669"/>
    <property type="project" value="UniProtKB-UniRule"/>
</dbReference>
<evidence type="ECO:0000256" key="3">
    <source>
        <dbReference type="ARBA" id="ARBA00022833"/>
    </source>
</evidence>
<dbReference type="AlphaFoldDB" id="A0A1G9EQW3"/>
<feature type="binding site" evidence="5">
    <location>
        <position position="276"/>
    </location>
    <ligand>
        <name>substrate</name>
    </ligand>
</feature>
<dbReference type="NCBIfam" id="TIGR01430">
    <property type="entry name" value="aden_deam"/>
    <property type="match status" value="1"/>
</dbReference>
<feature type="binding site" evidence="5">
    <location>
        <position position="16"/>
    </location>
    <ligand>
        <name>Zn(2+)</name>
        <dbReference type="ChEBI" id="CHEBI:29105"/>
        <note>catalytic</note>
    </ligand>
</feature>
<keyword evidence="8" id="KW-1185">Reference proteome</keyword>
<keyword evidence="4 5" id="KW-0546">Nucleotide metabolism</keyword>
<keyword evidence="2 5" id="KW-0378">Hydrolase</keyword>
<dbReference type="GO" id="GO:0000034">
    <property type="term" value="F:adenine deaminase activity"/>
    <property type="evidence" value="ECO:0007669"/>
    <property type="project" value="UniProtKB-UniRule"/>
</dbReference>
<dbReference type="GO" id="GO:0005829">
    <property type="term" value="C:cytosol"/>
    <property type="evidence" value="ECO:0007669"/>
    <property type="project" value="TreeGrafter"/>
</dbReference>
<dbReference type="EMBL" id="FNGH01000001">
    <property type="protein sequence ID" value="SDK78468.1"/>
    <property type="molecule type" value="Genomic_DNA"/>
</dbReference>
<dbReference type="Gene3D" id="3.20.20.140">
    <property type="entry name" value="Metal-dependent hydrolases"/>
    <property type="match status" value="1"/>
</dbReference>
<comment type="similarity">
    <text evidence="5">Belongs to the metallo-dependent hydrolases superfamily. Adenosine and AMP deaminases family. Adenine deaminase type 2 subfamily.</text>
</comment>
<evidence type="ECO:0000256" key="1">
    <source>
        <dbReference type="ARBA" id="ARBA00022723"/>
    </source>
</evidence>
<dbReference type="NCBIfam" id="NF006850">
    <property type="entry name" value="PRK09358.1-6"/>
    <property type="match status" value="1"/>
</dbReference>